<evidence type="ECO:0008006" key="3">
    <source>
        <dbReference type="Google" id="ProtNLM"/>
    </source>
</evidence>
<proteinExistence type="predicted"/>
<protein>
    <recommendedName>
        <fullName evidence="3">MarR family transcriptional regulator</fullName>
    </recommendedName>
</protein>
<reference evidence="2" key="1">
    <citation type="journal article" date="2019" name="Int. J. Syst. Evol. Microbiol.">
        <title>The Global Catalogue of Microorganisms (GCM) 10K type strain sequencing project: providing services to taxonomists for standard genome sequencing and annotation.</title>
        <authorList>
            <consortium name="The Broad Institute Genomics Platform"/>
            <consortium name="The Broad Institute Genome Sequencing Center for Infectious Disease"/>
            <person name="Wu L."/>
            <person name="Ma J."/>
        </authorList>
    </citation>
    <scope>NUCLEOTIDE SEQUENCE [LARGE SCALE GENOMIC DNA]</scope>
    <source>
        <strain evidence="2">CGMCC 4.1622</strain>
    </source>
</reference>
<dbReference type="EMBL" id="JBHSOC010000029">
    <property type="protein sequence ID" value="MFC5643289.1"/>
    <property type="molecule type" value="Genomic_DNA"/>
</dbReference>
<gene>
    <name evidence="1" type="ORF">ACFPZF_18235</name>
</gene>
<dbReference type="Proteomes" id="UP001596066">
    <property type="component" value="Unassembled WGS sequence"/>
</dbReference>
<accession>A0ABW0VE97</accession>
<sequence>MLVQMVAAETWAAEWARLADQVPGGRVAAGLLVDLVADPRQYLARTATFPVKGAAVALRVEPHFLREALRELADAGLITVADHDSGEAGGVVVVTLIVPVPAVKGRAVW</sequence>
<comment type="caution">
    <text evidence="1">The sequence shown here is derived from an EMBL/GenBank/DDBJ whole genome shotgun (WGS) entry which is preliminary data.</text>
</comment>
<dbReference type="RefSeq" id="WP_346143215.1">
    <property type="nucleotide sequence ID" value="NZ_BAAAUA010000012.1"/>
</dbReference>
<keyword evidence="2" id="KW-1185">Reference proteome</keyword>
<evidence type="ECO:0000313" key="1">
    <source>
        <dbReference type="EMBL" id="MFC5643289.1"/>
    </source>
</evidence>
<organism evidence="1 2">
    <name type="scientific">Kitasatospora cinereorecta</name>
    <dbReference type="NCBI Taxonomy" id="285560"/>
    <lineage>
        <taxon>Bacteria</taxon>
        <taxon>Bacillati</taxon>
        <taxon>Actinomycetota</taxon>
        <taxon>Actinomycetes</taxon>
        <taxon>Kitasatosporales</taxon>
        <taxon>Streptomycetaceae</taxon>
        <taxon>Kitasatospora</taxon>
    </lineage>
</organism>
<evidence type="ECO:0000313" key="2">
    <source>
        <dbReference type="Proteomes" id="UP001596066"/>
    </source>
</evidence>
<name>A0ABW0VE97_9ACTN</name>